<protein>
    <recommendedName>
        <fullName evidence="8">Hydrogenase maturation factor HypB</fullName>
    </recommendedName>
</protein>
<evidence type="ECO:0000256" key="7">
    <source>
        <dbReference type="ARBA" id="ARBA00023134"/>
    </source>
</evidence>
<feature type="region of interest" description="Disordered" evidence="9">
    <location>
        <begin position="31"/>
        <end position="84"/>
    </location>
</feature>
<evidence type="ECO:0000256" key="2">
    <source>
        <dbReference type="ARBA" id="ARBA00022596"/>
    </source>
</evidence>
<reference evidence="11 12" key="2">
    <citation type="journal article" date="2021" name="AMB Express">
        <title>Isolation and characterisation of Methylocystis spp. for poly-3-hydroxybutyrate production using waste methane feedstocks.</title>
        <authorList>
            <person name="Rumah B.L."/>
            <person name="Stead C.E."/>
            <person name="Claxton Stevens B.H."/>
            <person name="Minton N.P."/>
            <person name="Grosse-Honebrink A."/>
            <person name="Zhang Y."/>
        </authorList>
    </citation>
    <scope>NUCLEOTIDE SEQUENCE [LARGE SCALE GENOMIC DNA]</scope>
    <source>
        <strain evidence="11 12">BRCS1</strain>
    </source>
</reference>
<organism evidence="11 12">
    <name type="scientific">Methylocystis rosea</name>
    <dbReference type="NCBI Taxonomy" id="173366"/>
    <lineage>
        <taxon>Bacteria</taxon>
        <taxon>Pseudomonadati</taxon>
        <taxon>Pseudomonadota</taxon>
        <taxon>Alphaproteobacteria</taxon>
        <taxon>Hyphomicrobiales</taxon>
        <taxon>Methylocystaceae</taxon>
        <taxon>Methylocystis</taxon>
    </lineage>
</organism>
<dbReference type="EMBL" id="CP044328">
    <property type="protein sequence ID" value="QGM94976.1"/>
    <property type="molecule type" value="Genomic_DNA"/>
</dbReference>
<dbReference type="Proteomes" id="UP000424673">
    <property type="component" value="Chromosome"/>
</dbReference>
<dbReference type="Gene3D" id="3.40.50.300">
    <property type="entry name" value="P-loop containing nucleotide triphosphate hydrolases"/>
    <property type="match status" value="1"/>
</dbReference>
<dbReference type="InterPro" id="IPR027417">
    <property type="entry name" value="P-loop_NTPase"/>
</dbReference>
<reference evidence="12" key="1">
    <citation type="submission" date="2019-09" db="EMBL/GenBank/DDBJ databases">
        <title>Isolation and complete genome sequencing of Methylocystis species.</title>
        <authorList>
            <person name="Rumah B.L."/>
            <person name="Stead C.E."/>
            <person name="Stevens B.C."/>
            <person name="Minton N.P."/>
            <person name="Grosse-Honebrink A."/>
            <person name="Zhang Y."/>
        </authorList>
    </citation>
    <scope>NUCLEOTIDE SEQUENCE [LARGE SCALE GENOMIC DNA]</scope>
    <source>
        <strain evidence="12">BRCS1</strain>
    </source>
</reference>
<dbReference type="PANTHER" id="PTHR30134:SF2">
    <property type="entry name" value="HYDROGENASE MATURATION FACTOR HYPB"/>
    <property type="match status" value="1"/>
</dbReference>
<evidence type="ECO:0000256" key="8">
    <source>
        <dbReference type="ARBA" id="ARBA00035238"/>
    </source>
</evidence>
<dbReference type="CDD" id="cd05390">
    <property type="entry name" value="HypB"/>
    <property type="match status" value="1"/>
</dbReference>
<dbReference type="Pfam" id="PF02492">
    <property type="entry name" value="cobW"/>
    <property type="match status" value="1"/>
</dbReference>
<accession>A0ABX6EJM5</accession>
<keyword evidence="4" id="KW-0547">Nucleotide-binding</keyword>
<evidence type="ECO:0000256" key="5">
    <source>
        <dbReference type="ARBA" id="ARBA00022801"/>
    </source>
</evidence>
<gene>
    <name evidence="11" type="primary">hypB</name>
    <name evidence="11" type="ORF">F7D13_13600</name>
</gene>
<keyword evidence="12" id="KW-1185">Reference proteome</keyword>
<keyword evidence="5" id="KW-0378">Hydrolase</keyword>
<dbReference type="InterPro" id="IPR004392">
    <property type="entry name" value="Hyd_mat_HypB"/>
</dbReference>
<dbReference type="NCBIfam" id="TIGR00073">
    <property type="entry name" value="hypB"/>
    <property type="match status" value="1"/>
</dbReference>
<sequence length="306" mass="33127">MCTSCGCQGQGTTMTNLQTGVRAEIAALPEHDSLGDGHSHGDHGHGHFHGEHHHEHDHHAHGHDHSHAHAHDHSDHDQAHEDSRHRVDLEARILAKNDAIAAKCRAWLAGREILALNLVSSPGAGKTTLLERAIADLSGELPLFVIEGDQATSNDGERIRAAGAPVVQVNTGTGCHLDAEMIARALSELKPSVGSLVFIENVGNLVCPALFDLGEHAKAVIFSTTEGEDKPLKYPHMFSAAKLVIFNKIDLLPYLDFSMERSKENILRVNPDAEVIEVSAKTGAGMQTLYDWVRAQMSAVKEQALL</sequence>
<evidence type="ECO:0000259" key="10">
    <source>
        <dbReference type="Pfam" id="PF02492"/>
    </source>
</evidence>
<dbReference type="PANTHER" id="PTHR30134">
    <property type="entry name" value="HYDROGENASE PROTEIN ASSEMBLY PROTEIN, NICKEL CHAPERONE"/>
    <property type="match status" value="1"/>
</dbReference>
<feature type="domain" description="CobW/HypB/UreG nucleotide-binding" evidence="10">
    <location>
        <begin position="117"/>
        <end position="276"/>
    </location>
</feature>
<keyword evidence="7" id="KW-0342">GTP-binding</keyword>
<dbReference type="InterPro" id="IPR003495">
    <property type="entry name" value="CobW/HypB/UreG_nucleotide-bd"/>
</dbReference>
<evidence type="ECO:0000313" key="11">
    <source>
        <dbReference type="EMBL" id="QGM94976.1"/>
    </source>
</evidence>
<evidence type="ECO:0000256" key="4">
    <source>
        <dbReference type="ARBA" id="ARBA00022741"/>
    </source>
</evidence>
<dbReference type="RefSeq" id="WP_154453310.1">
    <property type="nucleotide sequence ID" value="NZ_CP044328.1"/>
</dbReference>
<evidence type="ECO:0000256" key="3">
    <source>
        <dbReference type="ARBA" id="ARBA00022723"/>
    </source>
</evidence>
<name>A0ABX6EJM5_9HYPH</name>
<proteinExistence type="inferred from homology"/>
<comment type="similarity">
    <text evidence="1">Belongs to the SIMIBI class G3E GTPase family. HypB/HupM subfamily.</text>
</comment>
<dbReference type="SUPFAM" id="SSF52540">
    <property type="entry name" value="P-loop containing nucleoside triphosphate hydrolases"/>
    <property type="match status" value="1"/>
</dbReference>
<evidence type="ECO:0000256" key="9">
    <source>
        <dbReference type="SAM" id="MobiDB-lite"/>
    </source>
</evidence>
<keyword evidence="6" id="KW-0862">Zinc</keyword>
<evidence type="ECO:0000313" key="12">
    <source>
        <dbReference type="Proteomes" id="UP000424673"/>
    </source>
</evidence>
<evidence type="ECO:0000256" key="1">
    <source>
        <dbReference type="ARBA" id="ARBA00006211"/>
    </source>
</evidence>
<keyword evidence="3" id="KW-0479">Metal-binding</keyword>
<keyword evidence="2" id="KW-0533">Nickel</keyword>
<evidence type="ECO:0000256" key="6">
    <source>
        <dbReference type="ARBA" id="ARBA00022833"/>
    </source>
</evidence>